<comment type="similarity">
    <text evidence="1">Belongs to the 'phage' integrase family.</text>
</comment>
<dbReference type="PANTHER" id="PTHR30629">
    <property type="entry name" value="PROPHAGE INTEGRASE"/>
    <property type="match status" value="1"/>
</dbReference>
<keyword evidence="3" id="KW-0808">Transferase</keyword>
<dbReference type="InterPro" id="IPR002104">
    <property type="entry name" value="Integrase_catalytic"/>
</dbReference>
<dbReference type="EMBL" id="BK016273">
    <property type="protein sequence ID" value="DAG06487.1"/>
    <property type="molecule type" value="Genomic_DNA"/>
</dbReference>
<dbReference type="Gene3D" id="1.10.150.130">
    <property type="match status" value="1"/>
</dbReference>
<dbReference type="InterPro" id="IPR044068">
    <property type="entry name" value="CB"/>
</dbReference>
<dbReference type="PROSITE" id="PS51898">
    <property type="entry name" value="TYR_RECOMBINASE"/>
    <property type="match status" value="1"/>
</dbReference>
<proteinExistence type="inferred from homology"/>
<dbReference type="SUPFAM" id="SSF56349">
    <property type="entry name" value="DNA breaking-rejoining enzymes"/>
    <property type="match status" value="1"/>
</dbReference>
<evidence type="ECO:0000256" key="4">
    <source>
        <dbReference type="ARBA" id="ARBA00022908"/>
    </source>
</evidence>
<evidence type="ECO:0000259" key="12">
    <source>
        <dbReference type="PROSITE" id="PS51900"/>
    </source>
</evidence>
<evidence type="ECO:0000256" key="1">
    <source>
        <dbReference type="ARBA" id="ARBA00008857"/>
    </source>
</evidence>
<dbReference type="InterPro" id="IPR011010">
    <property type="entry name" value="DNA_brk_join_enz"/>
</dbReference>
<evidence type="ECO:0000256" key="9">
    <source>
        <dbReference type="ARBA" id="ARBA00049605"/>
    </source>
</evidence>
<evidence type="ECO:0000259" key="11">
    <source>
        <dbReference type="PROSITE" id="PS51898"/>
    </source>
</evidence>
<dbReference type="GO" id="GO:0075713">
    <property type="term" value="P:establishment of integrated proviral latency"/>
    <property type="evidence" value="ECO:0007669"/>
    <property type="project" value="UniProtKB-KW"/>
</dbReference>
<evidence type="ECO:0000256" key="7">
    <source>
        <dbReference type="ARBA" id="ARBA00023195"/>
    </source>
</evidence>
<feature type="domain" description="Tyr recombinase" evidence="11">
    <location>
        <begin position="177"/>
        <end position="375"/>
    </location>
</feature>
<evidence type="ECO:0000256" key="2">
    <source>
        <dbReference type="ARBA" id="ARBA00016082"/>
    </source>
</evidence>
<dbReference type="GO" id="GO:0016740">
    <property type="term" value="F:transferase activity"/>
    <property type="evidence" value="ECO:0007669"/>
    <property type="project" value="UniProtKB-KW"/>
</dbReference>
<accession>A0A8S5VIR9</accession>
<dbReference type="PROSITE" id="PS51900">
    <property type="entry name" value="CB"/>
    <property type="match status" value="1"/>
</dbReference>
<dbReference type="InterPro" id="IPR013762">
    <property type="entry name" value="Integrase-like_cat_sf"/>
</dbReference>
<keyword evidence="5 10" id="KW-0238">DNA-binding</keyword>
<dbReference type="InterPro" id="IPR050808">
    <property type="entry name" value="Phage_Integrase"/>
</dbReference>
<dbReference type="GO" id="GO:0015074">
    <property type="term" value="P:DNA integration"/>
    <property type="evidence" value="ECO:0007669"/>
    <property type="project" value="UniProtKB-KW"/>
</dbReference>
<dbReference type="PANTHER" id="PTHR30629:SF2">
    <property type="entry name" value="PROPHAGE INTEGRASE INTS-RELATED"/>
    <property type="match status" value="1"/>
</dbReference>
<dbReference type="GO" id="GO:0003677">
    <property type="term" value="F:DNA binding"/>
    <property type="evidence" value="ECO:0007669"/>
    <property type="project" value="UniProtKB-UniRule"/>
</dbReference>
<dbReference type="GO" id="GO:0046718">
    <property type="term" value="P:symbiont entry into host cell"/>
    <property type="evidence" value="ECO:0007669"/>
    <property type="project" value="UniProtKB-KW"/>
</dbReference>
<sequence>MWVETRTTKEGKTRYRFLERYTCPYSGKIKRVSVTYATNSRQAHKSAQIELQALINKATNTNVAMEMTLDALLTKYLESRQSFRKPATQRNYRIYKNKILEIIPADILIGNINTYTLQNTLDAISLNRSYSYTKAIFSLLRQAFKYARRMEFIHDISFFDNLELQKPVLNVEKVQRQRDKFLTQKELKLLLNKLDAINPTIALLCEFQSLTGLRFGEMVALRVQDYDDKKSEIDVNASLSSYGSLKSEAIRSSPKNIYSIRKVSLDARAKQIINHFITMNKSKQLWKPRFAKTDYIFVTDGGYPFDVHFVNKILKKVDFHKPISSHTFRHTHISFLAEANVPLKAIMERVGHNEPRTTLAVYTHVTDEMKSELNNAINKIGSAISHK</sequence>
<feature type="domain" description="Core-binding (CB)" evidence="12">
    <location>
        <begin position="67"/>
        <end position="148"/>
    </location>
</feature>
<evidence type="ECO:0000256" key="5">
    <source>
        <dbReference type="ARBA" id="ARBA00023125"/>
    </source>
</evidence>
<name>A0A8S5VIR9_9CAUD</name>
<evidence type="ECO:0000313" key="13">
    <source>
        <dbReference type="EMBL" id="DAG06487.1"/>
    </source>
</evidence>
<dbReference type="GO" id="GO:0044826">
    <property type="term" value="P:viral genome integration into host DNA"/>
    <property type="evidence" value="ECO:0007669"/>
    <property type="project" value="UniProtKB-KW"/>
</dbReference>
<dbReference type="InterPro" id="IPR010998">
    <property type="entry name" value="Integrase_recombinase_N"/>
</dbReference>
<dbReference type="Gene3D" id="1.10.443.10">
    <property type="entry name" value="Intergrase catalytic core"/>
    <property type="match status" value="1"/>
</dbReference>
<dbReference type="CDD" id="cd01189">
    <property type="entry name" value="INT_ICEBs1_C_like"/>
    <property type="match status" value="1"/>
</dbReference>
<keyword evidence="7" id="KW-1179">Viral genome integration</keyword>
<evidence type="ECO:0000256" key="10">
    <source>
        <dbReference type="PROSITE-ProRule" id="PRU01248"/>
    </source>
</evidence>
<dbReference type="Pfam" id="PF00589">
    <property type="entry name" value="Phage_integrase"/>
    <property type="match status" value="1"/>
</dbReference>
<reference evidence="13" key="1">
    <citation type="journal article" date="2021" name="Proc. Natl. Acad. Sci. U.S.A.">
        <title>A Catalog of Tens of Thousands of Viruses from Human Metagenomes Reveals Hidden Associations with Chronic Diseases.</title>
        <authorList>
            <person name="Tisza M.J."/>
            <person name="Buck C.B."/>
        </authorList>
    </citation>
    <scope>NUCLEOTIDE SEQUENCE</scope>
    <source>
        <strain evidence="13">CtsYb1</strain>
    </source>
</reference>
<organism evidence="13">
    <name type="scientific">Siphoviridae sp. ctsYb1</name>
    <dbReference type="NCBI Taxonomy" id="2825696"/>
    <lineage>
        <taxon>Viruses</taxon>
        <taxon>Duplodnaviria</taxon>
        <taxon>Heunggongvirae</taxon>
        <taxon>Uroviricota</taxon>
        <taxon>Caudoviricetes</taxon>
    </lineage>
</organism>
<evidence type="ECO:0000256" key="3">
    <source>
        <dbReference type="ARBA" id="ARBA00022679"/>
    </source>
</evidence>
<protein>
    <recommendedName>
        <fullName evidence="2">Integrase</fullName>
    </recommendedName>
</protein>
<keyword evidence="8" id="KW-1160">Virus entry into host cell</keyword>
<keyword evidence="6" id="KW-0233">DNA recombination</keyword>
<keyword evidence="4" id="KW-0229">DNA integration</keyword>
<evidence type="ECO:0000256" key="6">
    <source>
        <dbReference type="ARBA" id="ARBA00023172"/>
    </source>
</evidence>
<comment type="function">
    <text evidence="9">Integrase is necessary for integration of the phage into the host genome by site-specific recombination. In conjunction with excisionase, integrase is also necessary for excision of the prophage from the host genome.</text>
</comment>
<dbReference type="GO" id="GO:0006310">
    <property type="term" value="P:DNA recombination"/>
    <property type="evidence" value="ECO:0007669"/>
    <property type="project" value="UniProtKB-KW"/>
</dbReference>
<evidence type="ECO:0000256" key="8">
    <source>
        <dbReference type="ARBA" id="ARBA00023296"/>
    </source>
</evidence>